<dbReference type="AlphaFoldDB" id="A0AA51UES3"/>
<keyword evidence="2" id="KW-1185">Reference proteome</keyword>
<accession>A0AA51UES3</accession>
<organism evidence="1 2">
    <name type="scientific">Methanolobus mangrovi</name>
    <dbReference type="NCBI Taxonomy" id="3072977"/>
    <lineage>
        <taxon>Archaea</taxon>
        <taxon>Methanobacteriati</taxon>
        <taxon>Methanobacteriota</taxon>
        <taxon>Stenosarchaea group</taxon>
        <taxon>Methanomicrobia</taxon>
        <taxon>Methanosarcinales</taxon>
        <taxon>Methanosarcinaceae</taxon>
        <taxon>Methanolobus</taxon>
    </lineage>
</organism>
<name>A0AA51UES3_9EURY</name>
<dbReference type="InterPro" id="IPR011008">
    <property type="entry name" value="Dimeric_a/b-barrel"/>
</dbReference>
<sequence length="102" mass="11679">MLEIAVGIVQLRLFEEVSENEFLAASNIMMKELGSIDGFIDRELLKKDDGSWMDLLHWKSMDAATKAVKNALRLPLCLEYFKLIDESSIVLSHYSLSQHFET</sequence>
<dbReference type="Proteomes" id="UP001183006">
    <property type="component" value="Chromosome"/>
</dbReference>
<reference evidence="1" key="1">
    <citation type="submission" date="2023-08" db="EMBL/GenBank/DDBJ databases">
        <title>Methanolobus mangrovi sp. nov. and Methanolobus sediminis sp. nov, two novel methylotrophic methanogens isolated from mangrove sediments in China.</title>
        <authorList>
            <person name="Zhou J."/>
        </authorList>
    </citation>
    <scope>NUCLEOTIDE SEQUENCE</scope>
    <source>
        <strain evidence="1">FTZ2</strain>
    </source>
</reference>
<proteinExistence type="predicted"/>
<evidence type="ECO:0000313" key="1">
    <source>
        <dbReference type="EMBL" id="WMW21624.1"/>
    </source>
</evidence>
<dbReference type="SUPFAM" id="SSF54909">
    <property type="entry name" value="Dimeric alpha+beta barrel"/>
    <property type="match status" value="1"/>
</dbReference>
<dbReference type="RefSeq" id="WP_309307413.1">
    <property type="nucleotide sequence ID" value="NZ_CP133594.1"/>
</dbReference>
<gene>
    <name evidence="1" type="ORF">RE476_09530</name>
</gene>
<evidence type="ECO:0000313" key="2">
    <source>
        <dbReference type="Proteomes" id="UP001183006"/>
    </source>
</evidence>
<protein>
    <recommendedName>
        <fullName evidence="3">ABM domain-containing protein</fullName>
    </recommendedName>
</protein>
<dbReference type="GeneID" id="84230381"/>
<dbReference type="Gene3D" id="3.30.70.100">
    <property type="match status" value="1"/>
</dbReference>
<dbReference type="EMBL" id="CP133594">
    <property type="protein sequence ID" value="WMW21624.1"/>
    <property type="molecule type" value="Genomic_DNA"/>
</dbReference>
<dbReference type="KEGG" id="mmav:RE476_09530"/>
<evidence type="ECO:0008006" key="3">
    <source>
        <dbReference type="Google" id="ProtNLM"/>
    </source>
</evidence>